<evidence type="ECO:0000256" key="2">
    <source>
        <dbReference type="ARBA" id="ARBA00012552"/>
    </source>
</evidence>
<evidence type="ECO:0000256" key="6">
    <source>
        <dbReference type="ARBA" id="ARBA00022840"/>
    </source>
</evidence>
<dbReference type="PANTHER" id="PTHR47959">
    <property type="entry name" value="ATP-DEPENDENT RNA HELICASE RHLE-RELATED"/>
    <property type="match status" value="1"/>
</dbReference>
<dbReference type="Gene3D" id="3.40.50.300">
    <property type="entry name" value="P-loop containing nucleotide triphosphate hydrolases"/>
    <property type="match status" value="2"/>
</dbReference>
<dbReference type="Pfam" id="PF00271">
    <property type="entry name" value="Helicase_C"/>
    <property type="match status" value="1"/>
</dbReference>
<organism evidence="11">
    <name type="scientific">Chlorella variabilis</name>
    <name type="common">Green alga</name>
    <dbReference type="NCBI Taxonomy" id="554065"/>
    <lineage>
        <taxon>Eukaryota</taxon>
        <taxon>Viridiplantae</taxon>
        <taxon>Chlorophyta</taxon>
        <taxon>core chlorophytes</taxon>
        <taxon>Trebouxiophyceae</taxon>
        <taxon>Chlorellales</taxon>
        <taxon>Chlorellaceae</taxon>
        <taxon>Chlorella clade</taxon>
        <taxon>Chlorella</taxon>
    </lineage>
</organism>
<sequence length="689" mass="73857">MAATTVALSAQTVVAGSSRSVSSLARRGPLFRPLAALASGPQGGSTQGALRQALGLRTDARRQARVAVATVEPDLEEEQPAAVLGRVPLAAVAANLEAVLPQADGSLLGESDIEEELLGDAPEGFSRSPRSFASLFTDDEAEEAAVVDPSLLLVNCGLSEGSVRALEERGITSLFPIQKTVFEPAMRGADLIARAKTGSGKTLAFAIPIIEKIMAGPRNLRKPQCLVLAPTRELAKQVEREIAATAPGLGCGCYYGGNPIGPQLKELRRGVDIVVGTPGRIIDLIDQDALDLSMVRFVVLDEADQMLNVGFEKDVETILENVPQERQTMLFSATLPRWVKKLVKQYLNNPENIDLVGEGNTGQDPDSITALAVPADARRSVLVDLLTVYGEGGKAIVFTQTKREADEVAASVGGHLPCGALHGDMSQREREKVLASFRANKLMVLVATDVAARGLDIPDVDVVVHYELPQDPESFLHRSGRTGRAGKSGTAIAMFQPKEIGYFKRILRETEVQGVKLITAPSPTQVIEAAAKQVMYRLDGVDAEVRKYFTPVAKMLLSSRDPQEALEAALAALSGIQEVPEPRSLLTMEEGIQTLQMMSKPGRITRPAHVSGIVGKLLEGTAFNAGAVGRIRMLEEEGQCGAAFDVPMDLGREIMARVDELHKRGVSLTVPESLPAEEDLYQMGRYGSR</sequence>
<feature type="domain" description="Helicase ATP-binding" evidence="8">
    <location>
        <begin position="182"/>
        <end position="353"/>
    </location>
</feature>
<feature type="non-terminal residue" evidence="10">
    <location>
        <position position="689"/>
    </location>
</feature>
<evidence type="ECO:0000256" key="1">
    <source>
        <dbReference type="ARBA" id="ARBA00006517"/>
    </source>
</evidence>
<evidence type="ECO:0000259" key="8">
    <source>
        <dbReference type="PROSITE" id="PS51192"/>
    </source>
</evidence>
<evidence type="ECO:0000256" key="4">
    <source>
        <dbReference type="ARBA" id="ARBA00022801"/>
    </source>
</evidence>
<dbReference type="FunCoup" id="E1ZNL4">
    <property type="interactions" value="723"/>
</dbReference>
<dbReference type="InterPro" id="IPR044742">
    <property type="entry name" value="DEAD/DEAH_RhlB"/>
</dbReference>
<dbReference type="InterPro" id="IPR050079">
    <property type="entry name" value="DEAD_box_RNA_helicase"/>
</dbReference>
<evidence type="ECO:0000313" key="11">
    <source>
        <dbReference type="Proteomes" id="UP000008141"/>
    </source>
</evidence>
<dbReference type="RefSeq" id="XP_005844807.1">
    <property type="nucleotide sequence ID" value="XM_005844745.1"/>
</dbReference>
<dbReference type="AlphaFoldDB" id="E1ZNL4"/>
<evidence type="ECO:0000256" key="3">
    <source>
        <dbReference type="ARBA" id="ARBA00022741"/>
    </source>
</evidence>
<dbReference type="OMA" id="RDSANDW"/>
<evidence type="ECO:0000256" key="7">
    <source>
        <dbReference type="ARBA" id="ARBA00022884"/>
    </source>
</evidence>
<protein>
    <recommendedName>
        <fullName evidence="2">RNA helicase</fullName>
        <ecNumber evidence="2">3.6.4.13</ecNumber>
    </recommendedName>
</protein>
<dbReference type="EMBL" id="GL433855">
    <property type="protein sequence ID" value="EFN52705.1"/>
    <property type="molecule type" value="Genomic_DNA"/>
</dbReference>
<feature type="domain" description="Helicase C-terminal" evidence="9">
    <location>
        <begin position="381"/>
        <end position="530"/>
    </location>
</feature>
<dbReference type="PROSITE" id="PS51192">
    <property type="entry name" value="HELICASE_ATP_BIND_1"/>
    <property type="match status" value="1"/>
</dbReference>
<dbReference type="CDD" id="cd12937">
    <property type="entry name" value="GUCT_RH7_like"/>
    <property type="match status" value="1"/>
</dbReference>
<proteinExistence type="inferred from homology"/>
<evidence type="ECO:0000313" key="10">
    <source>
        <dbReference type="EMBL" id="EFN52705.1"/>
    </source>
</evidence>
<dbReference type="eggNOG" id="KOG0331">
    <property type="taxonomic scope" value="Eukaryota"/>
</dbReference>
<dbReference type="PROSITE" id="PS51194">
    <property type="entry name" value="HELICASE_CTER"/>
    <property type="match status" value="1"/>
</dbReference>
<dbReference type="SMART" id="SM00487">
    <property type="entry name" value="DEXDc"/>
    <property type="match status" value="1"/>
</dbReference>
<keyword evidence="5" id="KW-0347">Helicase</keyword>
<dbReference type="Pfam" id="PF00270">
    <property type="entry name" value="DEAD"/>
    <property type="match status" value="1"/>
</dbReference>
<dbReference type="InterPro" id="IPR001650">
    <property type="entry name" value="Helicase_C-like"/>
</dbReference>
<dbReference type="SMART" id="SM00490">
    <property type="entry name" value="HELICc"/>
    <property type="match status" value="1"/>
</dbReference>
<keyword evidence="3" id="KW-0547">Nucleotide-binding</keyword>
<dbReference type="PANTHER" id="PTHR47959:SF1">
    <property type="entry name" value="ATP-DEPENDENT RNA HELICASE DBPA"/>
    <property type="match status" value="1"/>
</dbReference>
<gene>
    <name evidence="10" type="ORF">CHLNCDRAFT_36787</name>
</gene>
<evidence type="ECO:0000259" key="9">
    <source>
        <dbReference type="PROSITE" id="PS51194"/>
    </source>
</evidence>
<dbReference type="CDD" id="cd18787">
    <property type="entry name" value="SF2_C_DEAD"/>
    <property type="match status" value="1"/>
</dbReference>
<keyword evidence="4" id="KW-0378">Hydrolase</keyword>
<dbReference type="InterPro" id="IPR059027">
    <property type="entry name" value="DD_DDX21-DDX50"/>
</dbReference>
<dbReference type="GO" id="GO:0003723">
    <property type="term" value="F:RNA binding"/>
    <property type="evidence" value="ECO:0007669"/>
    <property type="project" value="UniProtKB-KW"/>
</dbReference>
<dbReference type="KEGG" id="cvr:CHLNCDRAFT_36787"/>
<dbReference type="InterPro" id="IPR014001">
    <property type="entry name" value="Helicase_ATP-bd"/>
</dbReference>
<accession>E1ZNL4</accession>
<keyword evidence="6" id="KW-0067">ATP-binding</keyword>
<keyword evidence="11" id="KW-1185">Reference proteome</keyword>
<evidence type="ECO:0000256" key="5">
    <source>
        <dbReference type="ARBA" id="ARBA00022806"/>
    </source>
</evidence>
<dbReference type="EC" id="3.6.4.13" evidence="2"/>
<dbReference type="InterPro" id="IPR027417">
    <property type="entry name" value="P-loop_NTPase"/>
</dbReference>
<reference evidence="10 11" key="1">
    <citation type="journal article" date="2010" name="Plant Cell">
        <title>The Chlorella variabilis NC64A genome reveals adaptation to photosymbiosis, coevolution with viruses, and cryptic sex.</title>
        <authorList>
            <person name="Blanc G."/>
            <person name="Duncan G."/>
            <person name="Agarkova I."/>
            <person name="Borodovsky M."/>
            <person name="Gurnon J."/>
            <person name="Kuo A."/>
            <person name="Lindquist E."/>
            <person name="Lucas S."/>
            <person name="Pangilinan J."/>
            <person name="Polle J."/>
            <person name="Salamov A."/>
            <person name="Terry A."/>
            <person name="Yamada T."/>
            <person name="Dunigan D.D."/>
            <person name="Grigoriev I.V."/>
            <person name="Claverie J.M."/>
            <person name="Van Etten J.L."/>
        </authorList>
    </citation>
    <scope>NUCLEOTIDE SEQUENCE [LARGE SCALE GENOMIC DNA]</scope>
    <source>
        <strain evidence="10 11">NC64A</strain>
    </source>
</reference>
<dbReference type="InterPro" id="IPR011545">
    <property type="entry name" value="DEAD/DEAH_box_helicase_dom"/>
</dbReference>
<dbReference type="Pfam" id="PF26142">
    <property type="entry name" value="DD_DDX21-DDX50"/>
    <property type="match status" value="1"/>
</dbReference>
<dbReference type="GO" id="GO:0005829">
    <property type="term" value="C:cytosol"/>
    <property type="evidence" value="ECO:0007669"/>
    <property type="project" value="TreeGrafter"/>
</dbReference>
<dbReference type="OrthoDB" id="4255at2759"/>
<dbReference type="InterPro" id="IPR012562">
    <property type="entry name" value="GUCT"/>
</dbReference>
<dbReference type="SUPFAM" id="SSF52540">
    <property type="entry name" value="P-loop containing nucleoside triphosphate hydrolases"/>
    <property type="match status" value="1"/>
</dbReference>
<dbReference type="GeneID" id="17352076"/>
<dbReference type="GO" id="GO:0003724">
    <property type="term" value="F:RNA helicase activity"/>
    <property type="evidence" value="ECO:0007669"/>
    <property type="project" value="UniProtKB-EC"/>
</dbReference>
<dbReference type="InParanoid" id="E1ZNL4"/>
<dbReference type="Pfam" id="PF08152">
    <property type="entry name" value="GUCT"/>
    <property type="match status" value="1"/>
</dbReference>
<dbReference type="GO" id="GO:0016787">
    <property type="term" value="F:hydrolase activity"/>
    <property type="evidence" value="ECO:0007669"/>
    <property type="project" value="UniProtKB-KW"/>
</dbReference>
<dbReference type="GO" id="GO:0005524">
    <property type="term" value="F:ATP binding"/>
    <property type="evidence" value="ECO:0007669"/>
    <property type="project" value="UniProtKB-KW"/>
</dbReference>
<keyword evidence="7" id="KW-0694">RNA-binding</keyword>
<name>E1ZNL4_CHLVA</name>
<dbReference type="CDD" id="cd00268">
    <property type="entry name" value="DEADc"/>
    <property type="match status" value="1"/>
</dbReference>
<dbReference type="Proteomes" id="UP000008141">
    <property type="component" value="Unassembled WGS sequence"/>
</dbReference>
<comment type="similarity">
    <text evidence="1">Belongs to the DEAD box helicase family. DDX21/DDX50 subfamily.</text>
</comment>